<evidence type="ECO:0000313" key="3">
    <source>
        <dbReference type="Proteomes" id="UP000636709"/>
    </source>
</evidence>
<feature type="compositionally biased region" description="Basic residues" evidence="1">
    <location>
        <begin position="79"/>
        <end position="94"/>
    </location>
</feature>
<keyword evidence="3" id="KW-1185">Reference proteome</keyword>
<comment type="caution">
    <text evidence="2">The sequence shown here is derived from an EMBL/GenBank/DDBJ whole genome shotgun (WGS) entry which is preliminary data.</text>
</comment>
<sequence>MFFLGETSKRDAVRLALRDVAVCCPLGTRTEFGATSRTGPATNRGPPTARGLANPFTSSARYDARAPPPFSTTELPPAFRHRGERLQLRWRQRWRSATSPSPTRASTAARRPALRRSSRTSASPSTPANDAFSSAPTAQVTPTTRVSNLPSPPFLSAVSVLIGRGGGGGFVARAVGKTTILKILGGKHMVDPRPAADGALRANPQPAAWRQEAASLLARRRRQGPPLSWPGAAAAERRCRGLLPSSPCPLQGAGGAALPALLQAAAAGALSPPGAAQARWWRGSGAAGVATLLARSDLGVKEREGSAFHDTALTSSGGLCYLGGEVSWRFEKIDLPLFPSPVAISVLDM</sequence>
<feature type="compositionally biased region" description="Polar residues" evidence="1">
    <location>
        <begin position="131"/>
        <end position="149"/>
    </location>
</feature>
<feature type="compositionally biased region" description="Low complexity" evidence="1">
    <location>
        <begin position="95"/>
        <end position="111"/>
    </location>
</feature>
<dbReference type="AlphaFoldDB" id="A0A835KIJ6"/>
<evidence type="ECO:0000313" key="2">
    <source>
        <dbReference type="EMBL" id="KAF8731172.1"/>
    </source>
</evidence>
<protein>
    <submittedName>
        <fullName evidence="2">Uncharacterized protein</fullName>
    </submittedName>
</protein>
<gene>
    <name evidence="2" type="ORF">HU200_016494</name>
</gene>
<evidence type="ECO:0000256" key="1">
    <source>
        <dbReference type="SAM" id="MobiDB-lite"/>
    </source>
</evidence>
<dbReference type="Proteomes" id="UP000636709">
    <property type="component" value="Unassembled WGS sequence"/>
</dbReference>
<feature type="region of interest" description="Disordered" evidence="1">
    <location>
        <begin position="32"/>
        <end position="149"/>
    </location>
</feature>
<proteinExistence type="predicted"/>
<name>A0A835KIJ6_9POAL</name>
<feature type="compositionally biased region" description="Low complexity" evidence="1">
    <location>
        <begin position="119"/>
        <end position="128"/>
    </location>
</feature>
<dbReference type="EMBL" id="JACEFO010001609">
    <property type="protein sequence ID" value="KAF8731172.1"/>
    <property type="molecule type" value="Genomic_DNA"/>
</dbReference>
<accession>A0A835KIJ6</accession>
<organism evidence="2 3">
    <name type="scientific">Digitaria exilis</name>
    <dbReference type="NCBI Taxonomy" id="1010633"/>
    <lineage>
        <taxon>Eukaryota</taxon>
        <taxon>Viridiplantae</taxon>
        <taxon>Streptophyta</taxon>
        <taxon>Embryophyta</taxon>
        <taxon>Tracheophyta</taxon>
        <taxon>Spermatophyta</taxon>
        <taxon>Magnoliopsida</taxon>
        <taxon>Liliopsida</taxon>
        <taxon>Poales</taxon>
        <taxon>Poaceae</taxon>
        <taxon>PACMAD clade</taxon>
        <taxon>Panicoideae</taxon>
        <taxon>Panicodae</taxon>
        <taxon>Paniceae</taxon>
        <taxon>Anthephorinae</taxon>
        <taxon>Digitaria</taxon>
    </lineage>
</organism>
<reference evidence="2" key="1">
    <citation type="submission" date="2020-07" db="EMBL/GenBank/DDBJ databases">
        <title>Genome sequence and genetic diversity analysis of an under-domesticated orphan crop, white fonio (Digitaria exilis).</title>
        <authorList>
            <person name="Bennetzen J.L."/>
            <person name="Chen S."/>
            <person name="Ma X."/>
            <person name="Wang X."/>
            <person name="Yssel A.E.J."/>
            <person name="Chaluvadi S.R."/>
            <person name="Johnson M."/>
            <person name="Gangashetty P."/>
            <person name="Hamidou F."/>
            <person name="Sanogo M.D."/>
            <person name="Zwaenepoel A."/>
            <person name="Wallace J."/>
            <person name="Van De Peer Y."/>
            <person name="Van Deynze A."/>
        </authorList>
    </citation>
    <scope>NUCLEOTIDE SEQUENCE</scope>
    <source>
        <tissue evidence="2">Leaves</tissue>
    </source>
</reference>